<dbReference type="InterPro" id="IPR000086">
    <property type="entry name" value="NUDIX_hydrolase_dom"/>
</dbReference>
<dbReference type="SUPFAM" id="SSF55811">
    <property type="entry name" value="Nudix"/>
    <property type="match status" value="1"/>
</dbReference>
<protein>
    <submittedName>
        <fullName evidence="5">MutT/nudix family protein</fullName>
        <ecNumber evidence="5">3.6.1.-</ecNumber>
    </submittedName>
</protein>
<evidence type="ECO:0000256" key="1">
    <source>
        <dbReference type="ARBA" id="ARBA00001946"/>
    </source>
</evidence>
<keyword evidence="2 3" id="KW-0378">Hydrolase</keyword>
<dbReference type="InterPro" id="IPR015797">
    <property type="entry name" value="NUDIX_hydrolase-like_dom_sf"/>
</dbReference>
<evidence type="ECO:0000313" key="6">
    <source>
        <dbReference type="Proteomes" id="UP000254794"/>
    </source>
</evidence>
<evidence type="ECO:0000259" key="4">
    <source>
        <dbReference type="PROSITE" id="PS51462"/>
    </source>
</evidence>
<dbReference type="PRINTS" id="PR00502">
    <property type="entry name" value="NUDIXFAMILY"/>
</dbReference>
<dbReference type="Pfam" id="PF00293">
    <property type="entry name" value="NUDIX"/>
    <property type="match status" value="1"/>
</dbReference>
<feature type="domain" description="Nudix hydrolase" evidence="4">
    <location>
        <begin position="18"/>
        <end position="143"/>
    </location>
</feature>
<proteinExistence type="inferred from homology"/>
<dbReference type="Proteomes" id="UP000254794">
    <property type="component" value="Unassembled WGS sequence"/>
</dbReference>
<dbReference type="OrthoDB" id="9791228at2"/>
<dbReference type="PROSITE" id="PS51462">
    <property type="entry name" value="NUDIX"/>
    <property type="match status" value="1"/>
</dbReference>
<dbReference type="EMBL" id="UGOD01000001">
    <property type="protein sequence ID" value="STX51483.1"/>
    <property type="molecule type" value="Genomic_DNA"/>
</dbReference>
<comment type="similarity">
    <text evidence="3">Belongs to the Nudix hydrolase family.</text>
</comment>
<evidence type="ECO:0000256" key="3">
    <source>
        <dbReference type="RuleBase" id="RU003476"/>
    </source>
</evidence>
<accession>A0A378JMF0</accession>
<keyword evidence="6" id="KW-1185">Reference proteome</keyword>
<dbReference type="InterPro" id="IPR020476">
    <property type="entry name" value="Nudix_hydrolase"/>
</dbReference>
<comment type="cofactor">
    <cofactor evidence="1">
        <name>Mg(2+)</name>
        <dbReference type="ChEBI" id="CHEBI:18420"/>
    </cofactor>
</comment>
<name>A0A378JMF0_9GAMM</name>
<dbReference type="PANTHER" id="PTHR43046:SF14">
    <property type="entry name" value="MUTT_NUDIX FAMILY PROTEIN"/>
    <property type="match status" value="1"/>
</dbReference>
<organism evidence="5 6">
    <name type="scientific">Legionella busanensis</name>
    <dbReference type="NCBI Taxonomy" id="190655"/>
    <lineage>
        <taxon>Bacteria</taxon>
        <taxon>Pseudomonadati</taxon>
        <taxon>Pseudomonadota</taxon>
        <taxon>Gammaproteobacteria</taxon>
        <taxon>Legionellales</taxon>
        <taxon>Legionellaceae</taxon>
        <taxon>Legionella</taxon>
    </lineage>
</organism>
<dbReference type="Gene3D" id="3.90.79.10">
    <property type="entry name" value="Nucleoside Triphosphate Pyrophosphohydrolase"/>
    <property type="match status" value="1"/>
</dbReference>
<evidence type="ECO:0000256" key="2">
    <source>
        <dbReference type="ARBA" id="ARBA00022801"/>
    </source>
</evidence>
<evidence type="ECO:0000313" key="5">
    <source>
        <dbReference type="EMBL" id="STX51483.1"/>
    </source>
</evidence>
<gene>
    <name evidence="5" type="primary">nudI</name>
    <name evidence="5" type="ORF">NCTC13316_01578</name>
</gene>
<dbReference type="RefSeq" id="WP_115331117.1">
    <property type="nucleotide sequence ID" value="NZ_CAAAHP010000001.1"/>
</dbReference>
<dbReference type="PROSITE" id="PS00893">
    <property type="entry name" value="NUDIX_BOX"/>
    <property type="match status" value="1"/>
</dbReference>
<dbReference type="GO" id="GO:0016787">
    <property type="term" value="F:hydrolase activity"/>
    <property type="evidence" value="ECO:0007669"/>
    <property type="project" value="UniProtKB-KW"/>
</dbReference>
<dbReference type="InterPro" id="IPR020084">
    <property type="entry name" value="NUDIX_hydrolase_CS"/>
</dbReference>
<sequence length="148" mass="17095">MMRFYHLAKNALFSLFAKRTIGVRALLIQDEKILLVKHTYQLGWYTIGGGVEPGETPYQALQRELKEEVGVSLLTPAQLFAVYYSNNEKRDDYIIFYICQALLQKASHSAEIAAQQWFDLDNLPQDISPATKKRIEEYLGTRAISEYW</sequence>
<dbReference type="AlphaFoldDB" id="A0A378JMF0"/>
<dbReference type="EC" id="3.6.1.-" evidence="5"/>
<reference evidence="5 6" key="1">
    <citation type="submission" date="2018-06" db="EMBL/GenBank/DDBJ databases">
        <authorList>
            <consortium name="Pathogen Informatics"/>
            <person name="Doyle S."/>
        </authorList>
    </citation>
    <scope>NUCLEOTIDE SEQUENCE [LARGE SCALE GENOMIC DNA]</scope>
    <source>
        <strain evidence="5 6">NCTC13316</strain>
    </source>
</reference>
<dbReference type="PANTHER" id="PTHR43046">
    <property type="entry name" value="GDP-MANNOSE MANNOSYL HYDROLASE"/>
    <property type="match status" value="1"/>
</dbReference>